<evidence type="ECO:0000313" key="3">
    <source>
        <dbReference type="EMBL" id="KKW27620.1"/>
    </source>
</evidence>
<gene>
    <name evidence="3" type="ORF">UY70_C0010G0005</name>
</gene>
<feature type="compositionally biased region" description="Pro residues" evidence="1">
    <location>
        <begin position="42"/>
        <end position="58"/>
    </location>
</feature>
<evidence type="ECO:0000313" key="4">
    <source>
        <dbReference type="Proteomes" id="UP000034185"/>
    </source>
</evidence>
<reference evidence="3 4" key="1">
    <citation type="journal article" date="2015" name="Nature">
        <title>rRNA introns, odd ribosomes, and small enigmatic genomes across a large radiation of phyla.</title>
        <authorList>
            <person name="Brown C.T."/>
            <person name="Hug L.A."/>
            <person name="Thomas B.C."/>
            <person name="Sharon I."/>
            <person name="Castelle C.J."/>
            <person name="Singh A."/>
            <person name="Wilkins M.J."/>
            <person name="Williams K.H."/>
            <person name="Banfield J.F."/>
        </authorList>
    </citation>
    <scope>NUCLEOTIDE SEQUENCE [LARGE SCALE GENOMIC DNA]</scope>
</reference>
<dbReference type="Proteomes" id="UP000034185">
    <property type="component" value="Unassembled WGS sequence"/>
</dbReference>
<name>A0A0G1X9Z2_9BACT</name>
<dbReference type="EMBL" id="LCRA01000010">
    <property type="protein sequence ID" value="KKW27620.1"/>
    <property type="molecule type" value="Genomic_DNA"/>
</dbReference>
<organism evidence="3 4">
    <name type="scientific">Candidatus Kaiserbacteria bacterium GW2011_GWB1_52_6</name>
    <dbReference type="NCBI Taxonomy" id="1618674"/>
    <lineage>
        <taxon>Bacteria</taxon>
        <taxon>Candidatus Kaiseribacteriota</taxon>
    </lineage>
</organism>
<protein>
    <submittedName>
        <fullName evidence="3">Uncharacterized protein</fullName>
    </submittedName>
</protein>
<comment type="caution">
    <text evidence="3">The sequence shown here is derived from an EMBL/GenBank/DDBJ whole genome shotgun (WGS) entry which is preliminary data.</text>
</comment>
<dbReference type="AlphaFoldDB" id="A0A0G1X9Z2"/>
<feature type="region of interest" description="Disordered" evidence="1">
    <location>
        <begin position="1"/>
        <end position="103"/>
    </location>
</feature>
<keyword evidence="2" id="KW-0472">Membrane</keyword>
<feature type="compositionally biased region" description="Polar residues" evidence="1">
    <location>
        <begin position="1"/>
        <end position="11"/>
    </location>
</feature>
<feature type="transmembrane region" description="Helical" evidence="2">
    <location>
        <begin position="233"/>
        <end position="254"/>
    </location>
</feature>
<feature type="compositionally biased region" description="Basic and acidic residues" evidence="1">
    <location>
        <begin position="29"/>
        <end position="39"/>
    </location>
</feature>
<keyword evidence="2" id="KW-0812">Transmembrane</keyword>
<proteinExistence type="predicted"/>
<keyword evidence="2" id="KW-1133">Transmembrane helix</keyword>
<evidence type="ECO:0000256" key="1">
    <source>
        <dbReference type="SAM" id="MobiDB-lite"/>
    </source>
</evidence>
<evidence type="ECO:0000256" key="2">
    <source>
        <dbReference type="SAM" id="Phobius"/>
    </source>
</evidence>
<accession>A0A0G1X9Z2</accession>
<sequence length="469" mass="50081">MDDQTTTNGDAGSNEPLLDTHTATSGIPSHEELLPEHSPDTVQPPPPAIQKTPPPAATPTPGATLQGPFNDDIKNILKTIQLPERRNDPGDTAKTAHQAAGEPKNFVPEEAGVKIISETIIPAAHTGTPKTGVLPLAGVPEQKKDAPPSPTTPDVAVSVTLPTEKKEEKGGPASWIVTPLRTLREDLQHVITTRKISMVRAVALEEDKKKGEPVLTPQEINAKRRRRQHSFSLIFASGVLLFLGAAALVGVYVIQNQSAPQVVIGDDSSLIFAETAVEFPVGDQSPGDIKRVISQSQASEAALGSITRIIPSLTSIGASGATGAPRLATTAEFLTALGTHASDELVRALGDKFFLGIHTVDKNVPILVIPVFSYDHAFAGMLAWENTVNGDMAPIFPLVAPLTADASGLPVSRKFEDIVLRNYDVRALKDDSGTIQMYYSFPTPNLLIIGESPYTFTEVLSRLQAERKL</sequence>